<keyword evidence="10" id="KW-1185">Reference proteome</keyword>
<keyword evidence="5" id="KW-0175">Coiled coil</keyword>
<dbReference type="PANTHER" id="PTHR17616:SF8">
    <property type="entry name" value="TRANSCRIPTIONAL COACTIVATOR YORKIE"/>
    <property type="match status" value="1"/>
</dbReference>
<dbReference type="KEGG" id="psoj:PHYSODRAFT_253449"/>
<dbReference type="SMR" id="G4Z6J3"/>
<feature type="compositionally biased region" description="Polar residues" evidence="6">
    <location>
        <begin position="464"/>
        <end position="477"/>
    </location>
</feature>
<evidence type="ECO:0000256" key="2">
    <source>
        <dbReference type="ARBA" id="ARBA00004496"/>
    </source>
</evidence>
<feature type="domain" description="WW" evidence="7">
    <location>
        <begin position="531"/>
        <end position="564"/>
    </location>
</feature>
<dbReference type="PANTHER" id="PTHR17616">
    <property type="entry name" value="YES-ASSOCIATED PROTEIN YAP1 FAMILY MEMBER"/>
    <property type="match status" value="1"/>
</dbReference>
<evidence type="ECO:0000256" key="1">
    <source>
        <dbReference type="ARBA" id="ARBA00004123"/>
    </source>
</evidence>
<dbReference type="SUPFAM" id="SSF50156">
    <property type="entry name" value="PDZ domain-like"/>
    <property type="match status" value="1"/>
</dbReference>
<evidence type="ECO:0000256" key="3">
    <source>
        <dbReference type="ARBA" id="ARBA00022490"/>
    </source>
</evidence>
<dbReference type="InParanoid" id="G4Z6J3"/>
<feature type="region of interest" description="Disordered" evidence="6">
    <location>
        <begin position="157"/>
        <end position="189"/>
    </location>
</feature>
<dbReference type="STRING" id="1094619.G4Z6J3"/>
<dbReference type="PROSITE" id="PS50020">
    <property type="entry name" value="WW_DOMAIN_2"/>
    <property type="match status" value="1"/>
</dbReference>
<dbReference type="GO" id="GO:0005737">
    <property type="term" value="C:cytoplasm"/>
    <property type="evidence" value="ECO:0007669"/>
    <property type="project" value="UniProtKB-SubCell"/>
</dbReference>
<dbReference type="GO" id="GO:0045944">
    <property type="term" value="P:positive regulation of transcription by RNA polymerase II"/>
    <property type="evidence" value="ECO:0007669"/>
    <property type="project" value="TreeGrafter"/>
</dbReference>
<feature type="region of interest" description="Disordered" evidence="6">
    <location>
        <begin position="1"/>
        <end position="64"/>
    </location>
</feature>
<dbReference type="RefSeq" id="XP_009522280.1">
    <property type="nucleotide sequence ID" value="XM_009523985.1"/>
</dbReference>
<evidence type="ECO:0000259" key="7">
    <source>
        <dbReference type="PROSITE" id="PS50020"/>
    </source>
</evidence>
<dbReference type="OMA" id="VNIFQPM"/>
<evidence type="ECO:0000256" key="6">
    <source>
        <dbReference type="SAM" id="MobiDB-lite"/>
    </source>
</evidence>
<dbReference type="SMART" id="SM00456">
    <property type="entry name" value="WW"/>
    <property type="match status" value="1"/>
</dbReference>
<proteinExistence type="predicted"/>
<dbReference type="CDD" id="cd00201">
    <property type="entry name" value="WW"/>
    <property type="match status" value="1"/>
</dbReference>
<dbReference type="GO" id="GO:0005634">
    <property type="term" value="C:nucleus"/>
    <property type="evidence" value="ECO:0007669"/>
    <property type="project" value="UniProtKB-SubCell"/>
</dbReference>
<protein>
    <recommendedName>
        <fullName evidence="11">WW domain-containing protein</fullName>
    </recommendedName>
</protein>
<feature type="domain" description="PDZ" evidence="8">
    <location>
        <begin position="628"/>
        <end position="710"/>
    </location>
</feature>
<evidence type="ECO:0000313" key="10">
    <source>
        <dbReference type="Proteomes" id="UP000002640"/>
    </source>
</evidence>
<dbReference type="Proteomes" id="UP000002640">
    <property type="component" value="Unassembled WGS sequence"/>
</dbReference>
<dbReference type="SMART" id="SM00228">
    <property type="entry name" value="PDZ"/>
    <property type="match status" value="1"/>
</dbReference>
<feature type="compositionally biased region" description="Pro residues" evidence="6">
    <location>
        <begin position="168"/>
        <end position="180"/>
    </location>
</feature>
<evidence type="ECO:0000313" key="9">
    <source>
        <dbReference type="EMBL" id="EGZ19563.1"/>
    </source>
</evidence>
<keyword evidence="3" id="KW-0963">Cytoplasm</keyword>
<feature type="compositionally biased region" description="Low complexity" evidence="6">
    <location>
        <begin position="22"/>
        <end position="37"/>
    </location>
</feature>
<feature type="region of interest" description="Disordered" evidence="6">
    <location>
        <begin position="98"/>
        <end position="124"/>
    </location>
</feature>
<name>G4Z6J3_PHYSP</name>
<feature type="coiled-coil region" evidence="5">
    <location>
        <begin position="256"/>
        <end position="388"/>
    </location>
</feature>
<keyword evidence="4" id="KW-0539">Nucleus</keyword>
<dbReference type="SUPFAM" id="SSF51045">
    <property type="entry name" value="WW domain"/>
    <property type="match status" value="1"/>
</dbReference>
<evidence type="ECO:0008006" key="11">
    <source>
        <dbReference type="Google" id="ProtNLM"/>
    </source>
</evidence>
<dbReference type="Gene3D" id="2.20.70.10">
    <property type="match status" value="1"/>
</dbReference>
<dbReference type="PROSITE" id="PS50106">
    <property type="entry name" value="PDZ"/>
    <property type="match status" value="1"/>
</dbReference>
<evidence type="ECO:0000259" key="8">
    <source>
        <dbReference type="PROSITE" id="PS50106"/>
    </source>
</evidence>
<organism evidence="9 10">
    <name type="scientific">Phytophthora sojae (strain P6497)</name>
    <name type="common">Soybean stem and root rot agent</name>
    <name type="synonym">Phytophthora megasperma f. sp. glycines</name>
    <dbReference type="NCBI Taxonomy" id="1094619"/>
    <lineage>
        <taxon>Eukaryota</taxon>
        <taxon>Sar</taxon>
        <taxon>Stramenopiles</taxon>
        <taxon>Oomycota</taxon>
        <taxon>Peronosporomycetes</taxon>
        <taxon>Peronosporales</taxon>
        <taxon>Peronosporaceae</taxon>
        <taxon>Phytophthora</taxon>
    </lineage>
</organism>
<dbReference type="PROSITE" id="PS01159">
    <property type="entry name" value="WW_DOMAIN_1"/>
    <property type="match status" value="1"/>
</dbReference>
<reference evidence="9 10" key="1">
    <citation type="journal article" date="2006" name="Science">
        <title>Phytophthora genome sequences uncover evolutionary origins and mechanisms of pathogenesis.</title>
        <authorList>
            <person name="Tyler B.M."/>
            <person name="Tripathy S."/>
            <person name="Zhang X."/>
            <person name="Dehal P."/>
            <person name="Jiang R.H."/>
            <person name="Aerts A."/>
            <person name="Arredondo F.D."/>
            <person name="Baxter L."/>
            <person name="Bensasson D."/>
            <person name="Beynon J.L."/>
            <person name="Chapman J."/>
            <person name="Damasceno C.M."/>
            <person name="Dorrance A.E."/>
            <person name="Dou D."/>
            <person name="Dickerman A.W."/>
            <person name="Dubchak I.L."/>
            <person name="Garbelotto M."/>
            <person name="Gijzen M."/>
            <person name="Gordon S.G."/>
            <person name="Govers F."/>
            <person name="Grunwald N.J."/>
            <person name="Huang W."/>
            <person name="Ivors K.L."/>
            <person name="Jones R.W."/>
            <person name="Kamoun S."/>
            <person name="Krampis K."/>
            <person name="Lamour K.H."/>
            <person name="Lee M.K."/>
            <person name="McDonald W.H."/>
            <person name="Medina M."/>
            <person name="Meijer H.J."/>
            <person name="Nordberg E.K."/>
            <person name="Maclean D.J."/>
            <person name="Ospina-Giraldo M.D."/>
            <person name="Morris P.F."/>
            <person name="Phuntumart V."/>
            <person name="Putnam N.H."/>
            <person name="Rash S."/>
            <person name="Rose J.K."/>
            <person name="Sakihama Y."/>
            <person name="Salamov A.A."/>
            <person name="Savidor A."/>
            <person name="Scheuring C.F."/>
            <person name="Smith B.M."/>
            <person name="Sobral B.W."/>
            <person name="Terry A."/>
            <person name="Torto-Alalibo T.A."/>
            <person name="Win J."/>
            <person name="Xu Z."/>
            <person name="Zhang H."/>
            <person name="Grigoriev I.V."/>
            <person name="Rokhsar D.S."/>
            <person name="Boore J.L."/>
        </authorList>
    </citation>
    <scope>NUCLEOTIDE SEQUENCE [LARGE SCALE GENOMIC DNA]</scope>
    <source>
        <strain evidence="9 10">P6497</strain>
    </source>
</reference>
<feature type="region of interest" description="Disordered" evidence="6">
    <location>
        <begin position="453"/>
        <end position="480"/>
    </location>
</feature>
<dbReference type="EMBL" id="JH159153">
    <property type="protein sequence ID" value="EGZ19563.1"/>
    <property type="molecule type" value="Genomic_DNA"/>
</dbReference>
<dbReference type="InterPro" id="IPR001478">
    <property type="entry name" value="PDZ"/>
</dbReference>
<evidence type="ECO:0000256" key="4">
    <source>
        <dbReference type="ARBA" id="ARBA00023242"/>
    </source>
</evidence>
<dbReference type="CDD" id="cd00136">
    <property type="entry name" value="PDZ_canonical"/>
    <property type="match status" value="1"/>
</dbReference>
<feature type="compositionally biased region" description="Polar residues" evidence="6">
    <location>
        <begin position="570"/>
        <end position="605"/>
    </location>
</feature>
<dbReference type="Gene3D" id="2.30.42.10">
    <property type="match status" value="1"/>
</dbReference>
<feature type="compositionally biased region" description="Polar residues" evidence="6">
    <location>
        <begin position="113"/>
        <end position="124"/>
    </location>
</feature>
<dbReference type="InterPro" id="IPR001202">
    <property type="entry name" value="WW_dom"/>
</dbReference>
<feature type="region of interest" description="Disordered" evidence="6">
    <location>
        <begin position="561"/>
        <end position="623"/>
    </location>
</feature>
<dbReference type="InterPro" id="IPR051583">
    <property type="entry name" value="YAP1"/>
</dbReference>
<dbReference type="Pfam" id="PF00397">
    <property type="entry name" value="WW"/>
    <property type="match status" value="1"/>
</dbReference>
<dbReference type="InterPro" id="IPR036034">
    <property type="entry name" value="PDZ_sf"/>
</dbReference>
<sequence>MERFVASAPQQGGRPSFPPSVSPLSLSSPASLTSVALPPIPFSATESSSDVDNSDNADKESDLISKSILTEEDDMLSERQLIARGRVLLQAYQSQKKQWLQNDAGYDSRESQDQPPDSPDSTVNIFQPMVESNGEYSTLEYSSPTKRAVAHLTTADAPSIDTKLKGLSPPPPPPSSPPPSSMVSGLSNFSIGPLPTSELKINTPLSGNRSEKSWTDFMQLLKTNGRMMDVVDAQLAEIWGELVSTDEAARGHQPLLDKLSDAVAQLLQQKREAEVAIAKLAEVLGSRVFLAGKLSDDAVQFVSNQLRLELDASEALVERVKEDKAAFKKEDAVVRLSVNGECSSAEIETLKEQLKEKELDLEASQAAVAKLKDQLARQKESAADKQALFERAMEVKLREIDALCSEVDLPLDYQRVKTAEGVACYRRKSDDAENELEDPRVSIVIQRRLTAAASAGGDDKEASPATSEDPSSSTTLRTRGFSAMARDYAAPDNVMRRSFSTPHISHDDSIFEDIHVPPDDGRKHTIEDFSTPLPAGWEMRVTASGAVFFFNKYTTTTTWTDPRLLGAAPTSPSADHSPSQQKPVVRNPSVTTSESRPSRSNSTAVNADVPPPPFSRDENNDDDDDVEYLDVVFEDAGPIGIHFQANVPDAGATVRSLLPDMAAAKKGVLEPYDELVAVNKNAVGFAPFRHVMLLLQGGLRPLTLTFKRDLNRPQGVMPPLADAPLSDGGVSLVSASDASDTHLDEEVVIDEGTVVDLEQLRVPVPSQNQANDAAPASGSEEEDMNVADVIITNLFSLFWKPPETTGEVQTV</sequence>
<dbReference type="GeneID" id="20638376"/>
<feature type="region of interest" description="Disordered" evidence="6">
    <location>
        <begin position="762"/>
        <end position="782"/>
    </location>
</feature>
<dbReference type="InterPro" id="IPR036020">
    <property type="entry name" value="WW_dom_sf"/>
</dbReference>
<gene>
    <name evidence="9" type="ORF">PHYSODRAFT_253449</name>
</gene>
<comment type="subcellular location">
    <subcellularLocation>
        <location evidence="2">Cytoplasm</location>
    </subcellularLocation>
    <subcellularLocation>
        <location evidence="1">Nucleus</location>
    </subcellularLocation>
</comment>
<accession>G4Z6J3</accession>
<evidence type="ECO:0000256" key="5">
    <source>
        <dbReference type="SAM" id="Coils"/>
    </source>
</evidence>
<dbReference type="GO" id="GO:0035329">
    <property type="term" value="P:hippo signaling"/>
    <property type="evidence" value="ECO:0007669"/>
    <property type="project" value="TreeGrafter"/>
</dbReference>
<dbReference type="GO" id="GO:0003713">
    <property type="term" value="F:transcription coactivator activity"/>
    <property type="evidence" value="ECO:0007669"/>
    <property type="project" value="TreeGrafter"/>
</dbReference>
<dbReference type="AlphaFoldDB" id="G4Z6J3"/>